<dbReference type="EMBL" id="RAQQ01000005">
    <property type="protein sequence ID" value="RKF27776.1"/>
    <property type="molecule type" value="Genomic_DNA"/>
</dbReference>
<organism evidence="2 3">
    <name type="scientific">Micromonospora globbae</name>
    <dbReference type="NCBI Taxonomy" id="1894969"/>
    <lineage>
        <taxon>Bacteria</taxon>
        <taxon>Bacillati</taxon>
        <taxon>Actinomycetota</taxon>
        <taxon>Actinomycetes</taxon>
        <taxon>Micromonosporales</taxon>
        <taxon>Micromonosporaceae</taxon>
        <taxon>Micromonospora</taxon>
    </lineage>
</organism>
<feature type="compositionally biased region" description="Basic and acidic residues" evidence="1">
    <location>
        <begin position="36"/>
        <end position="50"/>
    </location>
</feature>
<dbReference type="Proteomes" id="UP000285744">
    <property type="component" value="Unassembled WGS sequence"/>
</dbReference>
<evidence type="ECO:0000313" key="3">
    <source>
        <dbReference type="Proteomes" id="UP000285744"/>
    </source>
</evidence>
<proteinExistence type="predicted"/>
<gene>
    <name evidence="2" type="ORF">D7I43_08770</name>
</gene>
<reference evidence="2 3" key="1">
    <citation type="journal article" date="2018" name="Int. J. Syst. Evol. Microbiol.">
        <title>Micromonospora globbae sp. nov., an endophytic actinomycete isolated from roots of Globba winitii C. H. Wright.</title>
        <authorList>
            <person name="Kuncharoen N."/>
            <person name="Pittayakhajonwut P."/>
            <person name="Tanasupawat S."/>
        </authorList>
    </citation>
    <scope>NUCLEOTIDE SEQUENCE [LARGE SCALE GENOMIC DNA]</scope>
    <source>
        <strain evidence="2 3">WPS1-2</strain>
    </source>
</reference>
<protein>
    <submittedName>
        <fullName evidence="2">Uncharacterized protein</fullName>
    </submittedName>
</protein>
<accession>A0A420F4E1</accession>
<comment type="caution">
    <text evidence="2">The sequence shown here is derived from an EMBL/GenBank/DDBJ whole genome shotgun (WGS) entry which is preliminary data.</text>
</comment>
<feature type="region of interest" description="Disordered" evidence="1">
    <location>
        <begin position="1"/>
        <end position="64"/>
    </location>
</feature>
<feature type="compositionally biased region" description="Low complexity" evidence="1">
    <location>
        <begin position="1"/>
        <end position="24"/>
    </location>
</feature>
<evidence type="ECO:0000313" key="2">
    <source>
        <dbReference type="EMBL" id="RKF27776.1"/>
    </source>
</evidence>
<sequence length="64" mass="6469">MDRPGPSRTGTITGTSTSTGTTWIGGRGADRAGQGADRDGALTSGEEREVPGGGNPRPLTTRRG</sequence>
<evidence type="ECO:0000256" key="1">
    <source>
        <dbReference type="SAM" id="MobiDB-lite"/>
    </source>
</evidence>
<name>A0A420F4E1_9ACTN</name>
<dbReference type="AlphaFoldDB" id="A0A420F4E1"/>